<protein>
    <submittedName>
        <fullName evidence="2">Uncharacterized protein</fullName>
    </submittedName>
</protein>
<dbReference type="AlphaFoldDB" id="A0A418QA07"/>
<name>A0A418QA07_9CORY</name>
<dbReference type="STRING" id="1451189.CFAL_09535"/>
<evidence type="ECO:0000313" key="3">
    <source>
        <dbReference type="Proteomes" id="UP000285278"/>
    </source>
</evidence>
<dbReference type="RefSeq" id="WP_025403457.1">
    <property type="nucleotide sequence ID" value="NZ_CBCRUA010000034.1"/>
</dbReference>
<keyword evidence="3" id="KW-1185">Reference proteome</keyword>
<feature type="compositionally biased region" description="Gly residues" evidence="1">
    <location>
        <begin position="91"/>
        <end position="100"/>
    </location>
</feature>
<dbReference type="EMBL" id="QXJK01000001">
    <property type="protein sequence ID" value="RIX36844.1"/>
    <property type="molecule type" value="Genomic_DNA"/>
</dbReference>
<dbReference type="Proteomes" id="UP000285278">
    <property type="component" value="Unassembled WGS sequence"/>
</dbReference>
<proteinExistence type="predicted"/>
<evidence type="ECO:0000313" key="2">
    <source>
        <dbReference type="EMBL" id="RIX36844.1"/>
    </source>
</evidence>
<comment type="caution">
    <text evidence="2">The sequence shown here is derived from an EMBL/GenBank/DDBJ whole genome shotgun (WGS) entry which is preliminary data.</text>
</comment>
<sequence>MVEHNRGGGRDHAGHAAHAAHPDGLAAVQDKYQNVMEQYLAAVASASVEFDQVIRESMQQIEKLAKELDPNPESGDDPTHGETHHSTRKPAGGGGPRLFD</sequence>
<feature type="region of interest" description="Disordered" evidence="1">
    <location>
        <begin position="1"/>
        <end position="22"/>
    </location>
</feature>
<accession>A0A418QA07</accession>
<evidence type="ECO:0000256" key="1">
    <source>
        <dbReference type="SAM" id="MobiDB-lite"/>
    </source>
</evidence>
<feature type="region of interest" description="Disordered" evidence="1">
    <location>
        <begin position="63"/>
        <end position="100"/>
    </location>
</feature>
<organism evidence="2 3">
    <name type="scientific">Corynebacterium falsenii</name>
    <dbReference type="NCBI Taxonomy" id="108486"/>
    <lineage>
        <taxon>Bacteria</taxon>
        <taxon>Bacillati</taxon>
        <taxon>Actinomycetota</taxon>
        <taxon>Actinomycetes</taxon>
        <taxon>Mycobacteriales</taxon>
        <taxon>Corynebacteriaceae</taxon>
        <taxon>Corynebacterium</taxon>
    </lineage>
</organism>
<gene>
    <name evidence="2" type="ORF">D3M95_01170</name>
</gene>
<feature type="compositionally biased region" description="Basic and acidic residues" evidence="1">
    <location>
        <begin position="1"/>
        <end position="14"/>
    </location>
</feature>
<reference evidence="2 3" key="1">
    <citation type="submission" date="2018-09" db="EMBL/GenBank/DDBJ databases">
        <title>Optimization and identification of Corynebacterium falsenii FN1-14 from fish paste.</title>
        <authorList>
            <person name="Daroonpunt R."/>
            <person name="Tanasupawat S."/>
        </authorList>
    </citation>
    <scope>NUCLEOTIDE SEQUENCE [LARGE SCALE GENOMIC DNA]</scope>
    <source>
        <strain evidence="2 3">FN1-14</strain>
    </source>
</reference>